<feature type="active site" description="Nucleophile" evidence="5">
    <location>
        <position position="341"/>
    </location>
</feature>
<evidence type="ECO:0000256" key="3">
    <source>
        <dbReference type="ARBA" id="ARBA00022691"/>
    </source>
</evidence>
<dbReference type="EMBL" id="CP032125">
    <property type="protein sequence ID" value="AXX97626.1"/>
    <property type="molecule type" value="Genomic_DNA"/>
</dbReference>
<dbReference type="GO" id="GO:0003723">
    <property type="term" value="F:RNA binding"/>
    <property type="evidence" value="ECO:0007669"/>
    <property type="project" value="UniProtKB-UniRule"/>
</dbReference>
<dbReference type="Proteomes" id="UP000261704">
    <property type="component" value="Chromosome"/>
</dbReference>
<dbReference type="SUPFAM" id="SSF53335">
    <property type="entry name" value="S-adenosyl-L-methionine-dependent methyltransferases"/>
    <property type="match status" value="1"/>
</dbReference>
<dbReference type="RefSeq" id="WP_118942283.1">
    <property type="nucleotide sequence ID" value="NZ_CP032125.1"/>
</dbReference>
<feature type="binding site" evidence="5">
    <location>
        <position position="288"/>
    </location>
    <ligand>
        <name>S-adenosyl-L-methionine</name>
        <dbReference type="ChEBI" id="CHEBI:59789"/>
    </ligand>
</feature>
<dbReference type="AlphaFoldDB" id="A0A347UFJ8"/>
<dbReference type="Gene3D" id="3.40.50.150">
    <property type="entry name" value="Vaccinia Virus protein VP39"/>
    <property type="match status" value="1"/>
</dbReference>
<feature type="binding site" evidence="5">
    <location>
        <position position="248"/>
    </location>
    <ligand>
        <name>S-adenosyl-L-methionine</name>
        <dbReference type="ChEBI" id="CHEBI:59789"/>
    </ligand>
</feature>
<dbReference type="OrthoDB" id="9810297at2"/>
<dbReference type="InterPro" id="IPR001678">
    <property type="entry name" value="MeTrfase_RsmB-F_NOP2_dom"/>
</dbReference>
<dbReference type="PRINTS" id="PR02008">
    <property type="entry name" value="RCMTFAMILY"/>
</dbReference>
<reference evidence="7 8" key="1">
    <citation type="submission" date="2018-09" db="EMBL/GenBank/DDBJ databases">
        <title>Profundibacter amoris BAR1 gen. nov., sp. nov., a new member of the Roseobacter clade isolated at Lokis Castle Vent Field on the Arctic Mid-Oceanic Ridge.</title>
        <authorList>
            <person name="Le Moine Bauer S."/>
            <person name="Sjoeberg A.G."/>
            <person name="L'Haridon S."/>
            <person name="Stokke R."/>
            <person name="Roalkvam I."/>
            <person name="Steen I.H."/>
            <person name="Dahle H."/>
        </authorList>
    </citation>
    <scope>NUCLEOTIDE SEQUENCE [LARGE SCALE GENOMIC DNA]</scope>
    <source>
        <strain evidence="7 8">BAR1</strain>
    </source>
</reference>
<evidence type="ECO:0000256" key="2">
    <source>
        <dbReference type="ARBA" id="ARBA00022679"/>
    </source>
</evidence>
<gene>
    <name evidence="7" type="ORF">BAR1_06585</name>
</gene>
<evidence type="ECO:0000259" key="6">
    <source>
        <dbReference type="PROSITE" id="PS51686"/>
    </source>
</evidence>
<comment type="similarity">
    <text evidence="5">Belongs to the class I-like SAM-binding methyltransferase superfamily. RsmB/NOP family.</text>
</comment>
<sequence>MTPAARLSAAIEILGHILDGDAAEKALTNWARGSRYAGSKDRAAVRDHVFGALRCKRSFTTLGGAQTGRGIVLGMLRAQGVNPDEMFTGIGHAPTPLTDEERAQGDTPEGNAALDIPDWIAPQLAASLGDDFTAVCHALQKRAPVFLRVNTLKTNLKQAAIDLAGENIQTTPHPLSPTALEVTENPRRVHLSAPYNDGRVELQDAASQAVVDLLPLRPDMRVLDYCAGGGGKVLAMAARASASYFAHDANPQRMKDLPDRAERAGASVTLFEPEDVAASGPYDLVLCDVPCSGSGAWRRSPAGKWEFKPEKLDQLREIQAEILTKAAGLVAPNGVLAYTTCSLLDAENSEQIEAFTTGSDWKCTSQTRFTPLDGGDGFFCALLTR</sequence>
<dbReference type="GO" id="GO:0008173">
    <property type="term" value="F:RNA methyltransferase activity"/>
    <property type="evidence" value="ECO:0007669"/>
    <property type="project" value="InterPro"/>
</dbReference>
<keyword evidence="8" id="KW-1185">Reference proteome</keyword>
<organism evidence="7 8">
    <name type="scientific">Profundibacter amoris</name>
    <dbReference type="NCBI Taxonomy" id="2171755"/>
    <lineage>
        <taxon>Bacteria</taxon>
        <taxon>Pseudomonadati</taxon>
        <taxon>Pseudomonadota</taxon>
        <taxon>Alphaproteobacteria</taxon>
        <taxon>Rhodobacterales</taxon>
        <taxon>Paracoccaceae</taxon>
        <taxon>Profundibacter</taxon>
    </lineage>
</organism>
<name>A0A347UFJ8_9RHOB</name>
<dbReference type="Pfam" id="PF22458">
    <property type="entry name" value="RsmF-B_ferredox"/>
    <property type="match status" value="1"/>
</dbReference>
<dbReference type="InterPro" id="IPR023267">
    <property type="entry name" value="RCMT"/>
</dbReference>
<proteinExistence type="inferred from homology"/>
<dbReference type="KEGG" id="pamo:BAR1_06585"/>
<dbReference type="GO" id="GO:0001510">
    <property type="term" value="P:RNA methylation"/>
    <property type="evidence" value="ECO:0007669"/>
    <property type="project" value="InterPro"/>
</dbReference>
<keyword evidence="2 5" id="KW-0808">Transferase</keyword>
<feature type="domain" description="SAM-dependent MTase RsmB/NOP-type" evidence="6">
    <location>
        <begin position="135"/>
        <end position="385"/>
    </location>
</feature>
<evidence type="ECO:0000313" key="8">
    <source>
        <dbReference type="Proteomes" id="UP000261704"/>
    </source>
</evidence>
<dbReference type="CDD" id="cd02440">
    <property type="entry name" value="AdoMet_MTases"/>
    <property type="match status" value="1"/>
</dbReference>
<comment type="caution">
    <text evidence="5">Lacks conserved residue(s) required for the propagation of feature annotation.</text>
</comment>
<dbReference type="InterPro" id="IPR054728">
    <property type="entry name" value="RsmB-like_ferredoxin"/>
</dbReference>
<dbReference type="PROSITE" id="PS51686">
    <property type="entry name" value="SAM_MT_RSMB_NOP"/>
    <property type="match status" value="1"/>
</dbReference>
<evidence type="ECO:0000313" key="7">
    <source>
        <dbReference type="EMBL" id="AXX97626.1"/>
    </source>
</evidence>
<keyword evidence="4 5" id="KW-0694">RNA-binding</keyword>
<dbReference type="Gene3D" id="3.30.70.1170">
    <property type="entry name" value="Sun protein, domain 3"/>
    <property type="match status" value="1"/>
</dbReference>
<protein>
    <submittedName>
        <fullName evidence="7">RsmB/NOP family class I SAM-dependent RNA methyltransferase</fullName>
    </submittedName>
</protein>
<dbReference type="PANTHER" id="PTHR22807">
    <property type="entry name" value="NOP2 YEAST -RELATED NOL1/NOP2/FMU SUN DOMAIN-CONTAINING"/>
    <property type="match status" value="1"/>
</dbReference>
<accession>A0A347UFJ8</accession>
<keyword evidence="3 5" id="KW-0949">S-adenosyl-L-methionine</keyword>
<dbReference type="InterPro" id="IPR049560">
    <property type="entry name" value="MeTrfase_RsmB-F_NOP2_cat"/>
</dbReference>
<evidence type="ECO:0000256" key="4">
    <source>
        <dbReference type="ARBA" id="ARBA00022884"/>
    </source>
</evidence>
<dbReference type="InterPro" id="IPR029063">
    <property type="entry name" value="SAM-dependent_MTases_sf"/>
</dbReference>
<evidence type="ECO:0000256" key="5">
    <source>
        <dbReference type="PROSITE-ProRule" id="PRU01023"/>
    </source>
</evidence>
<dbReference type="Pfam" id="PF01189">
    <property type="entry name" value="Methyltr_RsmB-F"/>
    <property type="match status" value="1"/>
</dbReference>
<evidence type="ECO:0000256" key="1">
    <source>
        <dbReference type="ARBA" id="ARBA00022603"/>
    </source>
</evidence>
<dbReference type="PANTHER" id="PTHR22807:SF53">
    <property type="entry name" value="RIBOSOMAL RNA SMALL SUBUNIT METHYLTRANSFERASE B-RELATED"/>
    <property type="match status" value="1"/>
</dbReference>
<keyword evidence="1 5" id="KW-0489">Methyltransferase</keyword>